<dbReference type="AlphaFoldDB" id="A0A2N9GMC1"/>
<evidence type="ECO:0000256" key="10">
    <source>
        <dbReference type="ARBA" id="ARBA00023180"/>
    </source>
</evidence>
<dbReference type="PANTHER" id="PTHR48063">
    <property type="entry name" value="LRR RECEPTOR-LIKE KINASE"/>
    <property type="match status" value="1"/>
</dbReference>
<evidence type="ECO:0000256" key="11">
    <source>
        <dbReference type="SAM" id="Phobius"/>
    </source>
</evidence>
<dbReference type="Gene3D" id="3.30.1490.310">
    <property type="match status" value="1"/>
</dbReference>
<dbReference type="FunFam" id="3.80.10.10:FF:000041">
    <property type="entry name" value="LRR receptor-like serine/threonine-protein kinase ERECTA"/>
    <property type="match status" value="1"/>
</dbReference>
<dbReference type="Pfam" id="PF08263">
    <property type="entry name" value="LRRNT_2"/>
    <property type="match status" value="1"/>
</dbReference>
<accession>A0A2N9GMC1</accession>
<dbReference type="EMBL" id="OIVN01002082">
    <property type="protein sequence ID" value="SPD00384.1"/>
    <property type="molecule type" value="Genomic_DNA"/>
</dbReference>
<gene>
    <name evidence="14" type="ORF">FSB_LOCUS28266</name>
</gene>
<comment type="similarity">
    <text evidence="2">Belongs to the RLP family.</text>
</comment>
<dbReference type="InterPro" id="IPR046956">
    <property type="entry name" value="RLP23-like"/>
</dbReference>
<keyword evidence="7 11" id="KW-1133">Transmembrane helix</keyword>
<feature type="domain" description="Leucine-rich repeat-containing N-terminal plant-type" evidence="13">
    <location>
        <begin position="39"/>
        <end position="79"/>
    </location>
</feature>
<dbReference type="Pfam" id="PF00560">
    <property type="entry name" value="LRR_1"/>
    <property type="match status" value="4"/>
</dbReference>
<keyword evidence="5 12" id="KW-0732">Signal</keyword>
<dbReference type="InterPro" id="IPR032675">
    <property type="entry name" value="LRR_dom_sf"/>
</dbReference>
<keyword evidence="9" id="KW-0675">Receptor</keyword>
<feature type="chain" id="PRO_5014860709" description="Leucine-rich repeat-containing N-terminal plant-type domain-containing protein" evidence="12">
    <location>
        <begin position="25"/>
        <end position="556"/>
    </location>
</feature>
<keyword evidence="3" id="KW-0433">Leucine-rich repeat</keyword>
<dbReference type="PRINTS" id="PR00019">
    <property type="entry name" value="LEURICHRPT"/>
</dbReference>
<evidence type="ECO:0000256" key="7">
    <source>
        <dbReference type="ARBA" id="ARBA00022989"/>
    </source>
</evidence>
<evidence type="ECO:0000256" key="9">
    <source>
        <dbReference type="ARBA" id="ARBA00023170"/>
    </source>
</evidence>
<proteinExistence type="inferred from homology"/>
<dbReference type="SUPFAM" id="SSF52058">
    <property type="entry name" value="L domain-like"/>
    <property type="match status" value="2"/>
</dbReference>
<reference evidence="14" key="1">
    <citation type="submission" date="2018-02" db="EMBL/GenBank/DDBJ databases">
        <authorList>
            <person name="Cohen D.B."/>
            <person name="Kent A.D."/>
        </authorList>
    </citation>
    <scope>NUCLEOTIDE SEQUENCE</scope>
</reference>
<evidence type="ECO:0000256" key="8">
    <source>
        <dbReference type="ARBA" id="ARBA00023136"/>
    </source>
</evidence>
<dbReference type="GO" id="GO:0016020">
    <property type="term" value="C:membrane"/>
    <property type="evidence" value="ECO:0007669"/>
    <property type="project" value="UniProtKB-SubCell"/>
</dbReference>
<keyword evidence="8 11" id="KW-0472">Membrane</keyword>
<keyword evidence="10" id="KW-0325">Glycoprotein</keyword>
<protein>
    <recommendedName>
        <fullName evidence="13">Leucine-rich repeat-containing N-terminal plant-type domain-containing protein</fullName>
    </recommendedName>
</protein>
<dbReference type="FunFam" id="3.80.10.10:FF:000111">
    <property type="entry name" value="LRR receptor-like serine/threonine-protein kinase ERECTA"/>
    <property type="match status" value="1"/>
</dbReference>
<feature type="transmembrane region" description="Helical" evidence="11">
    <location>
        <begin position="499"/>
        <end position="520"/>
    </location>
</feature>
<evidence type="ECO:0000259" key="13">
    <source>
        <dbReference type="Pfam" id="PF08263"/>
    </source>
</evidence>
<evidence type="ECO:0000256" key="2">
    <source>
        <dbReference type="ARBA" id="ARBA00009592"/>
    </source>
</evidence>
<comment type="subcellular location">
    <subcellularLocation>
        <location evidence="1">Membrane</location>
        <topology evidence="1">Single-pass type I membrane protein</topology>
    </subcellularLocation>
</comment>
<evidence type="ECO:0000256" key="5">
    <source>
        <dbReference type="ARBA" id="ARBA00022729"/>
    </source>
</evidence>
<evidence type="ECO:0000256" key="4">
    <source>
        <dbReference type="ARBA" id="ARBA00022692"/>
    </source>
</evidence>
<dbReference type="InterPro" id="IPR013210">
    <property type="entry name" value="LRR_N_plant-typ"/>
</dbReference>
<name>A0A2N9GMC1_FAGSY</name>
<dbReference type="PANTHER" id="PTHR48063:SF101">
    <property type="entry name" value="LRR RECEPTOR-LIKE SERINE_THREONINE-PROTEIN KINASE FLS2"/>
    <property type="match status" value="1"/>
</dbReference>
<keyword evidence="6" id="KW-0677">Repeat</keyword>
<dbReference type="Pfam" id="PF13855">
    <property type="entry name" value="LRR_8"/>
    <property type="match status" value="1"/>
</dbReference>
<organism evidence="14">
    <name type="scientific">Fagus sylvatica</name>
    <name type="common">Beechnut</name>
    <dbReference type="NCBI Taxonomy" id="28930"/>
    <lineage>
        <taxon>Eukaryota</taxon>
        <taxon>Viridiplantae</taxon>
        <taxon>Streptophyta</taxon>
        <taxon>Embryophyta</taxon>
        <taxon>Tracheophyta</taxon>
        <taxon>Spermatophyta</taxon>
        <taxon>Magnoliopsida</taxon>
        <taxon>eudicotyledons</taxon>
        <taxon>Gunneridae</taxon>
        <taxon>Pentapetalae</taxon>
        <taxon>rosids</taxon>
        <taxon>fabids</taxon>
        <taxon>Fagales</taxon>
        <taxon>Fagaceae</taxon>
        <taxon>Fagus</taxon>
    </lineage>
</organism>
<evidence type="ECO:0000256" key="1">
    <source>
        <dbReference type="ARBA" id="ARBA00004479"/>
    </source>
</evidence>
<evidence type="ECO:0000313" key="14">
    <source>
        <dbReference type="EMBL" id="SPD00384.1"/>
    </source>
</evidence>
<evidence type="ECO:0000256" key="12">
    <source>
        <dbReference type="SAM" id="SignalP"/>
    </source>
</evidence>
<evidence type="ECO:0000256" key="3">
    <source>
        <dbReference type="ARBA" id="ARBA00022614"/>
    </source>
</evidence>
<evidence type="ECO:0000256" key="6">
    <source>
        <dbReference type="ARBA" id="ARBA00022737"/>
    </source>
</evidence>
<dbReference type="Gene3D" id="3.80.10.10">
    <property type="entry name" value="Ribonuclease Inhibitor"/>
    <property type="match status" value="2"/>
</dbReference>
<keyword evidence="4 11" id="KW-0812">Transmembrane</keyword>
<dbReference type="InterPro" id="IPR001611">
    <property type="entry name" value="Leu-rich_rpt"/>
</dbReference>
<sequence length="556" mass="62717">MGGRSLKLLYAIFTLLVHLKLALGFISGAREGNIWCIERERQALLEFKKGLIDDYNRLSSWGSEDAKKNCCNWEGVHCSYQTGHVVKLNLQAWKNPTLRGKISPSLIELQHLSYLDLSGNDFNQSQFPKFISSLSDLQFLGLYDANLFGPIPSQLGNLSQLQFLDLGSNYFQLIENIEWISHLVSIKHLGLNSVNLSVVNDWLNVVNHLPKLSKLLLCNCDLPLITLSSLSHINSSKSLTYLDLSSNPRITSSMFPWLFNSSTNLAYLDLSSNQLQGSIPNGFDNMNSLEQLYLFDNHLEGNIPKFFGDICTLRTLDLWKNNLNGQYDWYIVNSLDTIVSWKGNVYEYGKNFGEMRIINLANNRLTGKIPEEISSLTELKELNLSRNMLTGRIPQKIGQLEQLECLDLSRNQLFGSIPTSMADLHYLGYLDLSYNKFSGNIPTGTQLQSFDPLRFTGNPGLCGPPLIEKCQRDVTSNTKTNGGSRQNHQDGGDELWTCLYAGIGLGFIVGFSGVCGSLIFNSSWRDAYFLFMTNLKDWLYVTMAVHTTRLKTMFHS</sequence>
<dbReference type="Pfam" id="PF13516">
    <property type="entry name" value="LRR_6"/>
    <property type="match status" value="1"/>
</dbReference>
<feature type="signal peptide" evidence="12">
    <location>
        <begin position="1"/>
        <end position="24"/>
    </location>
</feature>